<evidence type="ECO:0000313" key="1">
    <source>
        <dbReference type="EMBL" id="MDR7148099.1"/>
    </source>
</evidence>
<keyword evidence="2" id="KW-1185">Reference proteome</keyword>
<evidence type="ECO:0008006" key="3">
    <source>
        <dbReference type="Google" id="ProtNLM"/>
    </source>
</evidence>
<organism evidence="1 2">
    <name type="scientific">Hydrogenophaga palleronii</name>
    <dbReference type="NCBI Taxonomy" id="65655"/>
    <lineage>
        <taxon>Bacteria</taxon>
        <taxon>Pseudomonadati</taxon>
        <taxon>Pseudomonadota</taxon>
        <taxon>Betaproteobacteria</taxon>
        <taxon>Burkholderiales</taxon>
        <taxon>Comamonadaceae</taxon>
        <taxon>Hydrogenophaga</taxon>
    </lineage>
</organism>
<gene>
    <name evidence="1" type="ORF">J2W49_000027</name>
</gene>
<dbReference type="Proteomes" id="UP001265700">
    <property type="component" value="Unassembled WGS sequence"/>
</dbReference>
<dbReference type="EMBL" id="JAVDWU010000001">
    <property type="protein sequence ID" value="MDR7148099.1"/>
    <property type="molecule type" value="Genomic_DNA"/>
</dbReference>
<name>A0ABU1WFQ8_9BURK</name>
<protein>
    <recommendedName>
        <fullName evidence="3">Lipoprotein</fullName>
    </recommendedName>
</protein>
<proteinExistence type="predicted"/>
<dbReference type="RefSeq" id="WP_310310292.1">
    <property type="nucleotide sequence ID" value="NZ_JAVDWU010000001.1"/>
</dbReference>
<sequence length="191" mass="20967">MKRFFTCLILSVVLAGCSGVPLRSLPRLAQLSESLLDANPAEFMVALQVDARLVPPPGAVPRLIVKLTPRDPVAFDPIDKRLSLQLAVASSATLGLKAPPAGRRWLLYSMPPDTQAELRRVQTLVRQAQAAPEKNRGGSLSVGVEQHSLAVSDPALSRTRWDTWLQVRQSEGFFEVWSGTPEQLRRAAPQR</sequence>
<evidence type="ECO:0000313" key="2">
    <source>
        <dbReference type="Proteomes" id="UP001265700"/>
    </source>
</evidence>
<accession>A0ABU1WFQ8</accession>
<comment type="caution">
    <text evidence="1">The sequence shown here is derived from an EMBL/GenBank/DDBJ whole genome shotgun (WGS) entry which is preliminary data.</text>
</comment>
<dbReference type="PROSITE" id="PS51257">
    <property type="entry name" value="PROKAR_LIPOPROTEIN"/>
    <property type="match status" value="1"/>
</dbReference>
<reference evidence="1 2" key="1">
    <citation type="submission" date="2023-07" db="EMBL/GenBank/DDBJ databases">
        <title>Sorghum-associated microbial communities from plants grown in Nebraska, USA.</title>
        <authorList>
            <person name="Schachtman D."/>
        </authorList>
    </citation>
    <scope>NUCLEOTIDE SEQUENCE [LARGE SCALE GENOMIC DNA]</scope>
    <source>
        <strain evidence="1 2">4249</strain>
    </source>
</reference>